<dbReference type="Gene3D" id="2.20.110.10">
    <property type="entry name" value="Histone H3 K4-specific methyltransferase SET7/9 N-terminal domain"/>
    <property type="match status" value="4"/>
</dbReference>
<evidence type="ECO:0000313" key="4">
    <source>
        <dbReference type="Proteomes" id="UP001516023"/>
    </source>
</evidence>
<proteinExistence type="predicted"/>
<dbReference type="AlphaFoldDB" id="A0ABD3P9D4"/>
<comment type="caution">
    <text evidence="3">The sequence shown here is derived from an EMBL/GenBank/DDBJ whole genome shotgun (WGS) entry which is preliminary data.</text>
</comment>
<dbReference type="SUPFAM" id="SSF82185">
    <property type="entry name" value="Histone H3 K4-specific methyltransferase SET7/9 N-terminal domain"/>
    <property type="match status" value="4"/>
</dbReference>
<dbReference type="PANTHER" id="PTHR43215">
    <property type="entry name" value="RADIAL SPOKE HEAD 1 HOMOLOG"/>
    <property type="match status" value="1"/>
</dbReference>
<dbReference type="Pfam" id="PF02493">
    <property type="entry name" value="MORN"/>
    <property type="match status" value="9"/>
</dbReference>
<dbReference type="EMBL" id="JABMIG020000251">
    <property type="protein sequence ID" value="KAL3783796.1"/>
    <property type="molecule type" value="Genomic_DNA"/>
</dbReference>
<evidence type="ECO:0000256" key="1">
    <source>
        <dbReference type="ARBA" id="ARBA00022737"/>
    </source>
</evidence>
<keyword evidence="1" id="KW-0677">Repeat</keyword>
<keyword evidence="4" id="KW-1185">Reference proteome</keyword>
<gene>
    <name evidence="3" type="ORF">HJC23_000385</name>
</gene>
<accession>A0ABD3P9D4</accession>
<dbReference type="PANTHER" id="PTHR43215:SF14">
    <property type="entry name" value="RADIAL SPOKE HEAD 1 HOMOLOG"/>
    <property type="match status" value="1"/>
</dbReference>
<organism evidence="3 4">
    <name type="scientific">Cyclotella cryptica</name>
    <dbReference type="NCBI Taxonomy" id="29204"/>
    <lineage>
        <taxon>Eukaryota</taxon>
        <taxon>Sar</taxon>
        <taxon>Stramenopiles</taxon>
        <taxon>Ochrophyta</taxon>
        <taxon>Bacillariophyta</taxon>
        <taxon>Coscinodiscophyceae</taxon>
        <taxon>Thalassiosirophycidae</taxon>
        <taxon>Stephanodiscales</taxon>
        <taxon>Stephanodiscaceae</taxon>
        <taxon>Cyclotella</taxon>
    </lineage>
</organism>
<name>A0ABD3P9D4_9STRA</name>
<dbReference type="InterPro" id="IPR003409">
    <property type="entry name" value="MORN"/>
</dbReference>
<evidence type="ECO:0000256" key="2">
    <source>
        <dbReference type="SAM" id="MobiDB-lite"/>
    </source>
</evidence>
<dbReference type="SMART" id="SM00698">
    <property type="entry name" value="MORN"/>
    <property type="match status" value="8"/>
</dbReference>
<dbReference type="Proteomes" id="UP001516023">
    <property type="component" value="Unassembled WGS sequence"/>
</dbReference>
<reference evidence="3 4" key="1">
    <citation type="journal article" date="2020" name="G3 (Bethesda)">
        <title>Improved Reference Genome for Cyclotella cryptica CCMP332, a Model for Cell Wall Morphogenesis, Salinity Adaptation, and Lipid Production in Diatoms (Bacillariophyta).</title>
        <authorList>
            <person name="Roberts W.R."/>
            <person name="Downey K.M."/>
            <person name="Ruck E.C."/>
            <person name="Traller J.C."/>
            <person name="Alverson A.J."/>
        </authorList>
    </citation>
    <scope>NUCLEOTIDE SEQUENCE [LARGE SCALE GENOMIC DNA]</scope>
    <source>
        <strain evidence="3 4">CCMP332</strain>
    </source>
</reference>
<feature type="region of interest" description="Disordered" evidence="2">
    <location>
        <begin position="121"/>
        <end position="143"/>
    </location>
</feature>
<sequence>MDYADCGYGAVTYTGQFMNGFRHGEGRAFFHNLDEKYEGEWVCDEPVDLKIFQHQGPLFQDSRKESELIQVFTMPLVDPDERPSKCLVSSNQDSGSTTESLTGSLLTFVSFDDTEDSTALATVRPKSPKAGPRQKERRRRRRSFKSVDFEGGLDMSLKSLSMLDFGDIAPKVYHYSNGDVFKGCLDANKLRQGSGVYTEHRMGSVYDGDWKDSMRHGVGHLILSSGVEYSGEFFKDSIHGQGVITLIDDSVYTGDFFNGSFHGHGTLEDESTKRIYVGEFANGLRHGDGEETFSDGSRYVGQYKNGNRHGTGVLYDSSGNELYRGDWYDDHRQGKGKLFSHKHEGSSWEGAYEGDFHCGKFCGMGMYTYTDGTSIEGQWVDDIPRDGDWTINYPDGSKFYGFATFYPEENYTTLSSLSSTIDFLRVPLPHGFGTLTYPSGQRFVGSFEYGEYQESRR</sequence>
<protein>
    <submittedName>
        <fullName evidence="3">Uncharacterized protein</fullName>
    </submittedName>
</protein>
<evidence type="ECO:0000313" key="3">
    <source>
        <dbReference type="EMBL" id="KAL3783796.1"/>
    </source>
</evidence>